<evidence type="ECO:0000313" key="3">
    <source>
        <dbReference type="Proteomes" id="UP001499854"/>
    </source>
</evidence>
<comment type="caution">
    <text evidence="2">The sequence shown here is derived from an EMBL/GenBank/DDBJ whole genome shotgun (WGS) entry which is preliminary data.</text>
</comment>
<dbReference type="PANTHER" id="PTHR10357">
    <property type="entry name" value="ALPHA-AMYLASE FAMILY MEMBER"/>
    <property type="match status" value="1"/>
</dbReference>
<proteinExistence type="predicted"/>
<sequence length="553" mass="59768">MHDDQAADASVVDASVAGSAGADARPPQWLRDAVVYHIYPQSFADSDGDGVGDLAGALARLDHLSLLGVDVVWFSPLFASPFGDAGYDVSDYLAVAPRYGTEQDLVVFIEAARSRGIRVVLDLVAGHTSDQHPWFRDSAAAEPGAGVADRYIWSEARPSDYWVPSPGGRSGSYLPNFYSFQPALNYGYARLDPAEPWRQPVDAPGPRANRAALREIMAYWFDRGVSGFRVDMAFSLVKDDPGSVETSKLWREIRAWLEVEYPDRALIAEWGDPKTAIPAGFHADFFLHAVGPVLRSLWNNGEGTYDPSWGTDPCFFDPDGLGSPKVFLEAWNEFTNSAGGTGLVALPTANHDFSRLTCGRRTAEMVAPAFAFLLTWPCLPTIYYGDEIGMRYLPGLSPKEGSYVGVEARQGSRTPMQWDATDNAGFSTGPAESLYLPIDPEPGRPTVAAQLADPRSLLHKVRDLIAVRRATPALGAAGSVEVLHDGYPFVYLRGGTHLVVVNPRRAAASADLPPDLGISSVRSIAGGDGIHLEPHAVTAPGFSYGVFELLTVE</sequence>
<protein>
    <submittedName>
        <fullName evidence="2">Alpha-amylase family glycosyl hydrolase</fullName>
    </submittedName>
</protein>
<dbReference type="GO" id="GO:0016787">
    <property type="term" value="F:hydrolase activity"/>
    <property type="evidence" value="ECO:0007669"/>
    <property type="project" value="UniProtKB-KW"/>
</dbReference>
<dbReference type="Gene3D" id="3.20.20.80">
    <property type="entry name" value="Glycosidases"/>
    <property type="match status" value="2"/>
</dbReference>
<evidence type="ECO:0000259" key="1">
    <source>
        <dbReference type="SMART" id="SM00642"/>
    </source>
</evidence>
<dbReference type="InterPro" id="IPR045857">
    <property type="entry name" value="O16G_dom_2"/>
</dbReference>
<keyword evidence="2" id="KW-0378">Hydrolase</keyword>
<accession>A0ABN2R234</accession>
<dbReference type="InterPro" id="IPR006047">
    <property type="entry name" value="GH13_cat_dom"/>
</dbReference>
<reference evidence="2 3" key="1">
    <citation type="journal article" date="2019" name="Int. J. Syst. Evol. Microbiol.">
        <title>The Global Catalogue of Microorganisms (GCM) 10K type strain sequencing project: providing services to taxonomists for standard genome sequencing and annotation.</title>
        <authorList>
            <consortium name="The Broad Institute Genomics Platform"/>
            <consortium name="The Broad Institute Genome Sequencing Center for Infectious Disease"/>
            <person name="Wu L."/>
            <person name="Ma J."/>
        </authorList>
    </citation>
    <scope>NUCLEOTIDE SEQUENCE [LARGE SCALE GENOMIC DNA]</scope>
    <source>
        <strain evidence="2 3">JCM 16013</strain>
    </source>
</reference>
<dbReference type="RefSeq" id="WP_344656553.1">
    <property type="nucleotide sequence ID" value="NZ_BAAAQM010000008.1"/>
</dbReference>
<dbReference type="SUPFAM" id="SSF51445">
    <property type="entry name" value="(Trans)glycosidases"/>
    <property type="match status" value="1"/>
</dbReference>
<dbReference type="SMART" id="SM00642">
    <property type="entry name" value="Aamy"/>
    <property type="match status" value="1"/>
</dbReference>
<evidence type="ECO:0000313" key="2">
    <source>
        <dbReference type="EMBL" id="GAA1962149.1"/>
    </source>
</evidence>
<dbReference type="Gene3D" id="3.90.400.10">
    <property type="entry name" value="Oligo-1,6-glucosidase, Domain 2"/>
    <property type="match status" value="1"/>
</dbReference>
<dbReference type="InterPro" id="IPR017853">
    <property type="entry name" value="GH"/>
</dbReference>
<dbReference type="Pfam" id="PF00128">
    <property type="entry name" value="Alpha-amylase"/>
    <property type="match status" value="2"/>
</dbReference>
<feature type="domain" description="Glycosyl hydrolase family 13 catalytic" evidence="1">
    <location>
        <begin position="37"/>
        <end position="432"/>
    </location>
</feature>
<name>A0ABN2R234_9ACTN</name>
<dbReference type="EMBL" id="BAAAQM010000008">
    <property type="protein sequence ID" value="GAA1962149.1"/>
    <property type="molecule type" value="Genomic_DNA"/>
</dbReference>
<dbReference type="Proteomes" id="UP001499854">
    <property type="component" value="Unassembled WGS sequence"/>
</dbReference>
<gene>
    <name evidence="2" type="ORF">GCM10009838_18740</name>
</gene>
<organism evidence="2 3">
    <name type="scientific">Catenulispora subtropica</name>
    <dbReference type="NCBI Taxonomy" id="450798"/>
    <lineage>
        <taxon>Bacteria</taxon>
        <taxon>Bacillati</taxon>
        <taxon>Actinomycetota</taxon>
        <taxon>Actinomycetes</taxon>
        <taxon>Catenulisporales</taxon>
        <taxon>Catenulisporaceae</taxon>
        <taxon>Catenulispora</taxon>
    </lineage>
</organism>
<keyword evidence="3" id="KW-1185">Reference proteome</keyword>
<dbReference type="PANTHER" id="PTHR10357:SF199">
    <property type="entry name" value="ALPHA AMYLASE CATALYTIC REGION"/>
    <property type="match status" value="1"/>
</dbReference>